<dbReference type="Proteomes" id="UP000722121">
    <property type="component" value="Unassembled WGS sequence"/>
</dbReference>
<proteinExistence type="predicted"/>
<evidence type="ECO:0000313" key="1">
    <source>
        <dbReference type="EMBL" id="MBN4066896.1"/>
    </source>
</evidence>
<reference evidence="1 2" key="1">
    <citation type="submission" date="2021-02" db="EMBL/GenBank/DDBJ databases">
        <title>Activity-based single-cell genomes from oceanic crustal fluid captures similar information to metagenomic and metatranscriptomic surveys with orders of magnitude less sampling.</title>
        <authorList>
            <person name="D'Angelo T.S."/>
            <person name="Orcutt B.N."/>
        </authorList>
    </citation>
    <scope>NUCLEOTIDE SEQUENCE [LARGE SCALE GENOMIC DNA]</scope>
    <source>
        <strain evidence="1">AH-315-G07</strain>
    </source>
</reference>
<protein>
    <submittedName>
        <fullName evidence="1">V-type ATP synthase subunit E</fullName>
    </submittedName>
</protein>
<gene>
    <name evidence="1" type="ORF">JYU14_02310</name>
</gene>
<dbReference type="Gene3D" id="1.20.5.2950">
    <property type="match status" value="1"/>
</dbReference>
<dbReference type="EMBL" id="JAFITR010000036">
    <property type="protein sequence ID" value="MBN4066896.1"/>
    <property type="molecule type" value="Genomic_DNA"/>
</dbReference>
<sequence>MKTLETSEEKIGQICRQIRDETLEPAREEAAAIVAAARSEAQALVVKAEAEAEALFVVAKGKIEKEREVFTSSLCQSARQALDRLRQEIEQRLFNDELGTLLCEGWSDGEVIAKLVDAVVQSIERDGVSGDFSVVIPKAVPADKVAASLVASVAAKVSAQGGLQVASFGGGIQVKMKDKKMTLDLSDAALKELLMAYVRKSFREYFFSPSR</sequence>
<accession>A0ABS3AQA4</accession>
<comment type="caution">
    <text evidence="1">The sequence shown here is derived from an EMBL/GenBank/DDBJ whole genome shotgun (WGS) entry which is preliminary data.</text>
</comment>
<evidence type="ECO:0000313" key="2">
    <source>
        <dbReference type="Proteomes" id="UP000722121"/>
    </source>
</evidence>
<organism evidence="1 2">
    <name type="scientific">Simkania negevensis</name>
    <dbReference type="NCBI Taxonomy" id="83561"/>
    <lineage>
        <taxon>Bacteria</taxon>
        <taxon>Pseudomonadati</taxon>
        <taxon>Chlamydiota</taxon>
        <taxon>Chlamydiia</taxon>
        <taxon>Parachlamydiales</taxon>
        <taxon>Simkaniaceae</taxon>
        <taxon>Simkania</taxon>
    </lineage>
</organism>
<keyword evidence="2" id="KW-1185">Reference proteome</keyword>
<name>A0ABS3AQA4_9BACT</name>